<dbReference type="AlphaFoldDB" id="A0A1T4VWV9"/>
<name>A0A1T4VWV9_9FIRM</name>
<evidence type="ECO:0000313" key="2">
    <source>
        <dbReference type="Proteomes" id="UP000190814"/>
    </source>
</evidence>
<dbReference type="STRING" id="39495.SAMN02745111_01706"/>
<dbReference type="RefSeq" id="WP_078766559.1">
    <property type="nucleotide sequence ID" value="NZ_FUXZ01000010.1"/>
</dbReference>
<sequence>MMNKMINKNERMGRVFRYVGVTAFAVVAMGVFVSGAANHKGNKPVKEVVTITSEKVTDMVETTTEEVKTDDVKYTYIFEHVSDENGPEREPFEIGKATFKIKAGFNDDYVYVKGENSKKFKKVCYCRDDVYSDGEFVYYITYDENDNEVAMRYDIENDKHEEVDR</sequence>
<keyword evidence="2" id="KW-1185">Reference proteome</keyword>
<protein>
    <submittedName>
        <fullName evidence="1">Uncharacterized protein</fullName>
    </submittedName>
</protein>
<reference evidence="1 2" key="1">
    <citation type="submission" date="2017-02" db="EMBL/GenBank/DDBJ databases">
        <authorList>
            <person name="Peterson S.W."/>
        </authorList>
    </citation>
    <scope>NUCLEOTIDE SEQUENCE [LARGE SCALE GENOMIC DNA]</scope>
    <source>
        <strain evidence="1 2">ATCC 35992</strain>
    </source>
</reference>
<proteinExistence type="predicted"/>
<gene>
    <name evidence="1" type="ORF">SAMN02745111_01706</name>
</gene>
<dbReference type="Proteomes" id="UP000190814">
    <property type="component" value="Unassembled WGS sequence"/>
</dbReference>
<organism evidence="1 2">
    <name type="scientific">Eubacterium uniforme</name>
    <dbReference type="NCBI Taxonomy" id="39495"/>
    <lineage>
        <taxon>Bacteria</taxon>
        <taxon>Bacillati</taxon>
        <taxon>Bacillota</taxon>
        <taxon>Clostridia</taxon>
        <taxon>Eubacteriales</taxon>
        <taxon>Eubacteriaceae</taxon>
        <taxon>Eubacterium</taxon>
    </lineage>
</organism>
<dbReference type="EMBL" id="FUXZ01000010">
    <property type="protein sequence ID" value="SKA68971.1"/>
    <property type="molecule type" value="Genomic_DNA"/>
</dbReference>
<evidence type="ECO:0000313" key="1">
    <source>
        <dbReference type="EMBL" id="SKA68971.1"/>
    </source>
</evidence>
<accession>A0A1T4VWV9</accession>